<dbReference type="AlphaFoldDB" id="A0AAD3TWH2"/>
<proteinExistence type="predicted"/>
<sequence>MPRLDVETDDQRRERLGNLFSTLSSPGSSPDVQDVPFPSKPFAMPESDALARARAFLPLLAASNADLVARQAAGEDVAIDAALGGVGDTKGPGAARAKDKDEDEDEDEAGDDDEDGAGEEGGEKGEGEDKGGQTHVEMDVGVGVFDVKGSVVGDVGPVVERDAAVWEGTAGKRKA</sequence>
<dbReference type="Proteomes" id="UP001222932">
    <property type="component" value="Unassembled WGS sequence"/>
</dbReference>
<reference evidence="2" key="1">
    <citation type="journal article" date="2023" name="BMC Genomics">
        <title>Chromosome-level genome assemblies of Cutaneotrichosporon spp. (Trichosporonales, Basidiomycota) reveal imbalanced evolution between nucleotide sequences and chromosome synteny.</title>
        <authorList>
            <person name="Kobayashi Y."/>
            <person name="Kayamori A."/>
            <person name="Aoki K."/>
            <person name="Shiwa Y."/>
            <person name="Matsutani M."/>
            <person name="Fujita N."/>
            <person name="Sugita T."/>
            <person name="Iwasaki W."/>
            <person name="Tanaka N."/>
            <person name="Takashima M."/>
        </authorList>
    </citation>
    <scope>NUCLEOTIDE SEQUENCE</scope>
    <source>
        <strain evidence="2">HIS016</strain>
    </source>
</reference>
<evidence type="ECO:0000313" key="2">
    <source>
        <dbReference type="EMBL" id="GMK58142.1"/>
    </source>
</evidence>
<feature type="compositionally biased region" description="Basic and acidic residues" evidence="1">
    <location>
        <begin position="1"/>
        <end position="16"/>
    </location>
</feature>
<feature type="compositionally biased region" description="Basic and acidic residues" evidence="1">
    <location>
        <begin position="121"/>
        <end position="138"/>
    </location>
</feature>
<protein>
    <submittedName>
        <fullName evidence="2">Uncharacterized protein</fullName>
    </submittedName>
</protein>
<evidence type="ECO:0000313" key="3">
    <source>
        <dbReference type="Proteomes" id="UP001222932"/>
    </source>
</evidence>
<feature type="compositionally biased region" description="Acidic residues" evidence="1">
    <location>
        <begin position="101"/>
        <end position="120"/>
    </location>
</feature>
<feature type="region of interest" description="Disordered" evidence="1">
    <location>
        <begin position="81"/>
        <end position="138"/>
    </location>
</feature>
<accession>A0AAD3TWH2</accession>
<feature type="compositionally biased region" description="Polar residues" evidence="1">
    <location>
        <begin position="19"/>
        <end position="31"/>
    </location>
</feature>
<feature type="region of interest" description="Disordered" evidence="1">
    <location>
        <begin position="1"/>
        <end position="44"/>
    </location>
</feature>
<reference evidence="2" key="2">
    <citation type="submission" date="2023-06" db="EMBL/GenBank/DDBJ databases">
        <authorList>
            <person name="Kobayashi Y."/>
            <person name="Kayamori A."/>
            <person name="Aoki K."/>
            <person name="Shiwa Y."/>
            <person name="Fujita N."/>
            <person name="Sugita T."/>
            <person name="Iwasaki W."/>
            <person name="Tanaka N."/>
            <person name="Takashima M."/>
        </authorList>
    </citation>
    <scope>NUCLEOTIDE SEQUENCE</scope>
    <source>
        <strain evidence="2">HIS016</strain>
    </source>
</reference>
<dbReference type="EMBL" id="BTCM01000005">
    <property type="protein sequence ID" value="GMK58142.1"/>
    <property type="molecule type" value="Genomic_DNA"/>
</dbReference>
<organism evidence="2 3">
    <name type="scientific">Cutaneotrichosporon spelunceum</name>
    <dbReference type="NCBI Taxonomy" id="1672016"/>
    <lineage>
        <taxon>Eukaryota</taxon>
        <taxon>Fungi</taxon>
        <taxon>Dikarya</taxon>
        <taxon>Basidiomycota</taxon>
        <taxon>Agaricomycotina</taxon>
        <taxon>Tremellomycetes</taxon>
        <taxon>Trichosporonales</taxon>
        <taxon>Trichosporonaceae</taxon>
        <taxon>Cutaneotrichosporon</taxon>
    </lineage>
</organism>
<evidence type="ECO:0000256" key="1">
    <source>
        <dbReference type="SAM" id="MobiDB-lite"/>
    </source>
</evidence>
<name>A0AAD3TWH2_9TREE</name>
<comment type="caution">
    <text evidence="2">The sequence shown here is derived from an EMBL/GenBank/DDBJ whole genome shotgun (WGS) entry which is preliminary data.</text>
</comment>
<keyword evidence="3" id="KW-1185">Reference proteome</keyword>
<gene>
    <name evidence="2" type="ORF">CspeluHIS016_0501740</name>
</gene>